<dbReference type="GO" id="GO:0005524">
    <property type="term" value="F:ATP binding"/>
    <property type="evidence" value="ECO:0007669"/>
    <property type="project" value="InterPro"/>
</dbReference>
<dbReference type="EMBL" id="LOBR01000049">
    <property type="protein sequence ID" value="KYN87217.1"/>
    <property type="molecule type" value="Genomic_DNA"/>
</dbReference>
<evidence type="ECO:0000313" key="2">
    <source>
        <dbReference type="EMBL" id="KYN87217.1"/>
    </source>
</evidence>
<dbReference type="PROSITE" id="PS50011">
    <property type="entry name" value="PROTEIN_KINASE_DOM"/>
    <property type="match status" value="1"/>
</dbReference>
<dbReference type="AlphaFoldDB" id="A0A151KVT3"/>
<evidence type="ECO:0000259" key="1">
    <source>
        <dbReference type="PROSITE" id="PS50011"/>
    </source>
</evidence>
<sequence length="219" mass="24732">MSKGKQNSTTPLVSTRFQMVLDGSDDWSILRKKADDGTALEREWTALQACKSRYVQEAVRVDVEHQVIHLTYYEGSRSLLTLGRGEQAVFLDALPNIIRAIDHCHRCGWVHGDIKPSNILIVSLNGAVRLIDFAAALPIGYERASLSQWQVTPAFACDNQRQGQGYVSEKEDWLALLQILQQFLSSVSCCKQKRVAMRIRQWLKMKINGGCQNNRLAQD</sequence>
<dbReference type="Gene3D" id="1.10.510.10">
    <property type="entry name" value="Transferase(Phosphotransferase) domain 1"/>
    <property type="match status" value="1"/>
</dbReference>
<dbReference type="GO" id="GO:0007165">
    <property type="term" value="P:signal transduction"/>
    <property type="evidence" value="ECO:0007669"/>
    <property type="project" value="TreeGrafter"/>
</dbReference>
<gene>
    <name evidence="2" type="ORF">ATY37_18350</name>
</gene>
<name>A0A151KVT3_9VIBR</name>
<dbReference type="Pfam" id="PF00069">
    <property type="entry name" value="Pkinase"/>
    <property type="match status" value="1"/>
</dbReference>
<dbReference type="SUPFAM" id="SSF56112">
    <property type="entry name" value="Protein kinase-like (PK-like)"/>
    <property type="match status" value="1"/>
</dbReference>
<organism evidence="2 3">
    <name type="scientific">Vibrio cidicii</name>
    <dbReference type="NCBI Taxonomy" id="1763883"/>
    <lineage>
        <taxon>Bacteria</taxon>
        <taxon>Pseudomonadati</taxon>
        <taxon>Pseudomonadota</taxon>
        <taxon>Gammaproteobacteria</taxon>
        <taxon>Vibrionales</taxon>
        <taxon>Vibrionaceae</taxon>
        <taxon>Vibrio</taxon>
    </lineage>
</organism>
<feature type="domain" description="Protein kinase" evidence="1">
    <location>
        <begin position="1"/>
        <end position="219"/>
    </location>
</feature>
<dbReference type="InterPro" id="IPR000719">
    <property type="entry name" value="Prot_kinase_dom"/>
</dbReference>
<protein>
    <recommendedName>
        <fullName evidence="1">Protein kinase domain-containing protein</fullName>
    </recommendedName>
</protein>
<dbReference type="GO" id="GO:0004672">
    <property type="term" value="F:protein kinase activity"/>
    <property type="evidence" value="ECO:0007669"/>
    <property type="project" value="InterPro"/>
</dbReference>
<dbReference type="RefSeq" id="WP_061897357.1">
    <property type="nucleotide sequence ID" value="NZ_LOBR01000049.1"/>
</dbReference>
<dbReference type="PANTHER" id="PTHR48011:SF5">
    <property type="entry name" value="PROTEIN KINASE DOMAIN-CONTAINING PROTEIN"/>
    <property type="match status" value="1"/>
</dbReference>
<dbReference type="InterPro" id="IPR011009">
    <property type="entry name" value="Kinase-like_dom_sf"/>
</dbReference>
<evidence type="ECO:0000313" key="3">
    <source>
        <dbReference type="Proteomes" id="UP000075346"/>
    </source>
</evidence>
<comment type="caution">
    <text evidence="2">The sequence shown here is derived from an EMBL/GenBank/DDBJ whole genome shotgun (WGS) entry which is preliminary data.</text>
</comment>
<dbReference type="Proteomes" id="UP000075346">
    <property type="component" value="Unassembled WGS sequence"/>
</dbReference>
<dbReference type="PANTHER" id="PTHR48011">
    <property type="entry name" value="CCR4-NOT TRANSCRIPTIONAL COMPLEX SUBUNIT CAF120-RELATED"/>
    <property type="match status" value="1"/>
</dbReference>
<accession>A0A151KVT3</accession>
<proteinExistence type="predicted"/>
<reference evidence="3" key="1">
    <citation type="submission" date="2015-12" db="EMBL/GenBank/DDBJ databases">
        <authorList>
            <person name="Shamseldin A."/>
            <person name="Moawad H."/>
            <person name="Abd El-Rahim W.M."/>
            <person name="Sadowsky M.J."/>
        </authorList>
    </citation>
    <scope>NUCLEOTIDE SEQUENCE [LARGE SCALE GENOMIC DNA]</scope>
    <source>
        <strain evidence="3">2538-88</strain>
    </source>
</reference>
<dbReference type="InterPro" id="IPR052751">
    <property type="entry name" value="Plant_MAPKKK"/>
</dbReference>